<accession>A0A1L7XV72</accession>
<reference evidence="1 2" key="1">
    <citation type="submission" date="2016-03" db="EMBL/GenBank/DDBJ databases">
        <authorList>
            <person name="Ploux O."/>
        </authorList>
    </citation>
    <scope>NUCLEOTIDE SEQUENCE [LARGE SCALE GENOMIC DNA]</scope>
    <source>
        <strain evidence="1 2">UAMH 11012</strain>
    </source>
</reference>
<dbReference type="InterPro" id="IPR050563">
    <property type="entry name" value="4-hydroxybenzoyl-CoA_TE"/>
</dbReference>
<dbReference type="AlphaFoldDB" id="A0A1L7XV72"/>
<evidence type="ECO:0008006" key="3">
    <source>
        <dbReference type="Google" id="ProtNLM"/>
    </source>
</evidence>
<protein>
    <recommendedName>
        <fullName evidence="3">Thioesterase</fullName>
    </recommendedName>
</protein>
<dbReference type="PANTHER" id="PTHR31793:SF39">
    <property type="entry name" value="THIOESTERASE_THIOL ESTER DEHYDRASE-ISOMERASE"/>
    <property type="match status" value="1"/>
</dbReference>
<dbReference type="OrthoDB" id="5538558at2759"/>
<evidence type="ECO:0000313" key="1">
    <source>
        <dbReference type="EMBL" id="CZR68952.1"/>
    </source>
</evidence>
<dbReference type="GO" id="GO:0047617">
    <property type="term" value="F:fatty acyl-CoA hydrolase activity"/>
    <property type="evidence" value="ECO:0007669"/>
    <property type="project" value="TreeGrafter"/>
</dbReference>
<sequence>MKVRLAPNLPLIRPAFLPKSAHPRPAPSYLQCRATRQYSTSKPTTPPSNNNARWLSDIKTRIGKCIMFGMDKEQTRETAAVCKILGEEWRDLVAGREGFLVDKKRAGFLRQKVVWGEMDSMGHVNNVTYVRYAESARINWAYNYALHVDPENREKWCELWTPRGDGLILRSIRTDYKFPMTWPDSISVFHKLSQHPSPTDSHFILDVMILSELHQRSAARCVEDIVVYDYKAGRKVKIRPFMMKAFENTWEEQEKTKEMVARRIREIEERVAGIEAMTWNKVGAVEDMGSGT</sequence>
<keyword evidence="2" id="KW-1185">Reference proteome</keyword>
<gene>
    <name evidence="1" type="ORF">PAC_18853</name>
</gene>
<dbReference type="Gene3D" id="3.10.129.10">
    <property type="entry name" value="Hotdog Thioesterase"/>
    <property type="match status" value="1"/>
</dbReference>
<dbReference type="EMBL" id="FJOG01000062">
    <property type="protein sequence ID" value="CZR68952.1"/>
    <property type="molecule type" value="Genomic_DNA"/>
</dbReference>
<proteinExistence type="predicted"/>
<dbReference type="Pfam" id="PF13279">
    <property type="entry name" value="4HBT_2"/>
    <property type="match status" value="1"/>
</dbReference>
<evidence type="ECO:0000313" key="2">
    <source>
        <dbReference type="Proteomes" id="UP000184330"/>
    </source>
</evidence>
<dbReference type="Proteomes" id="UP000184330">
    <property type="component" value="Unassembled WGS sequence"/>
</dbReference>
<dbReference type="CDD" id="cd00586">
    <property type="entry name" value="4HBT"/>
    <property type="match status" value="1"/>
</dbReference>
<dbReference type="SUPFAM" id="SSF54637">
    <property type="entry name" value="Thioesterase/thiol ester dehydrase-isomerase"/>
    <property type="match status" value="1"/>
</dbReference>
<name>A0A1L7XV72_9HELO</name>
<dbReference type="PANTHER" id="PTHR31793">
    <property type="entry name" value="4-HYDROXYBENZOYL-COA THIOESTERASE FAMILY MEMBER"/>
    <property type="match status" value="1"/>
</dbReference>
<dbReference type="InterPro" id="IPR029069">
    <property type="entry name" value="HotDog_dom_sf"/>
</dbReference>
<organism evidence="1 2">
    <name type="scientific">Phialocephala subalpina</name>
    <dbReference type="NCBI Taxonomy" id="576137"/>
    <lineage>
        <taxon>Eukaryota</taxon>
        <taxon>Fungi</taxon>
        <taxon>Dikarya</taxon>
        <taxon>Ascomycota</taxon>
        <taxon>Pezizomycotina</taxon>
        <taxon>Leotiomycetes</taxon>
        <taxon>Helotiales</taxon>
        <taxon>Mollisiaceae</taxon>
        <taxon>Phialocephala</taxon>
        <taxon>Phialocephala fortinii species complex</taxon>
    </lineage>
</organism>